<keyword evidence="1" id="KW-0472">Membrane</keyword>
<accession>A0A518GQX9</accession>
<name>A0A518GQX9_9PLAN</name>
<reference evidence="2 3" key="1">
    <citation type="submission" date="2019-02" db="EMBL/GenBank/DDBJ databases">
        <title>Deep-cultivation of Planctomycetes and their phenomic and genomic characterization uncovers novel biology.</title>
        <authorList>
            <person name="Wiegand S."/>
            <person name="Jogler M."/>
            <person name="Boedeker C."/>
            <person name="Pinto D."/>
            <person name="Vollmers J."/>
            <person name="Rivas-Marin E."/>
            <person name="Kohn T."/>
            <person name="Peeters S.H."/>
            <person name="Heuer A."/>
            <person name="Rast P."/>
            <person name="Oberbeckmann S."/>
            <person name="Bunk B."/>
            <person name="Jeske O."/>
            <person name="Meyerdierks A."/>
            <person name="Storesund J.E."/>
            <person name="Kallscheuer N."/>
            <person name="Luecker S."/>
            <person name="Lage O.M."/>
            <person name="Pohl T."/>
            <person name="Merkel B.J."/>
            <person name="Hornburger P."/>
            <person name="Mueller R.-W."/>
            <person name="Bruemmer F."/>
            <person name="Labrenz M."/>
            <person name="Spormann A.M."/>
            <person name="Op den Camp H."/>
            <person name="Overmann J."/>
            <person name="Amann R."/>
            <person name="Jetten M.S.M."/>
            <person name="Mascher T."/>
            <person name="Medema M.H."/>
            <person name="Devos D.P."/>
            <person name="Kaster A.-K."/>
            <person name="Ovreas L."/>
            <person name="Rohde M."/>
            <person name="Galperin M.Y."/>
            <person name="Jogler C."/>
        </authorList>
    </citation>
    <scope>NUCLEOTIDE SEQUENCE [LARGE SCALE GENOMIC DNA]</scope>
    <source>
        <strain evidence="2 3">Spb1</strain>
    </source>
</reference>
<feature type="transmembrane region" description="Helical" evidence="1">
    <location>
        <begin position="20"/>
        <end position="39"/>
    </location>
</feature>
<keyword evidence="1" id="KW-0812">Transmembrane</keyword>
<evidence type="ECO:0000256" key="1">
    <source>
        <dbReference type="SAM" id="Phobius"/>
    </source>
</evidence>
<organism evidence="2 3">
    <name type="scientific">Planctopirus ephydatiae</name>
    <dbReference type="NCBI Taxonomy" id="2528019"/>
    <lineage>
        <taxon>Bacteria</taxon>
        <taxon>Pseudomonadati</taxon>
        <taxon>Planctomycetota</taxon>
        <taxon>Planctomycetia</taxon>
        <taxon>Planctomycetales</taxon>
        <taxon>Planctomycetaceae</taxon>
        <taxon>Planctopirus</taxon>
    </lineage>
</organism>
<dbReference type="EMBL" id="CP036299">
    <property type="protein sequence ID" value="QDV31006.1"/>
    <property type="molecule type" value="Genomic_DNA"/>
</dbReference>
<evidence type="ECO:0000313" key="2">
    <source>
        <dbReference type="EMBL" id="QDV31006.1"/>
    </source>
</evidence>
<keyword evidence="1" id="KW-1133">Transmembrane helix</keyword>
<dbReference type="AlphaFoldDB" id="A0A518GQX9"/>
<protein>
    <submittedName>
        <fullName evidence="2">Uncharacterized protein</fullName>
    </submittedName>
</protein>
<gene>
    <name evidence="2" type="ORF">Spb1_29430</name>
</gene>
<evidence type="ECO:0000313" key="3">
    <source>
        <dbReference type="Proteomes" id="UP000315349"/>
    </source>
</evidence>
<keyword evidence="3" id="KW-1185">Reference proteome</keyword>
<dbReference type="KEGG" id="peh:Spb1_29430"/>
<dbReference type="Proteomes" id="UP000315349">
    <property type="component" value="Chromosome"/>
</dbReference>
<proteinExistence type="predicted"/>
<sequence>MKPLTQKALKIRASFETAILFGAAFSGIAVISQTTVVMLERVGLLKMGPALAHHGNYMGGGTSQISILDFPN</sequence>